<evidence type="ECO:0000259" key="2">
    <source>
        <dbReference type="Pfam" id="PF08457"/>
    </source>
</evidence>
<dbReference type="EMBL" id="CP014586">
    <property type="protein sequence ID" value="ANZ76584.1"/>
    <property type="molecule type" value="Genomic_DNA"/>
</dbReference>
<proteinExistence type="predicted"/>
<dbReference type="InterPro" id="IPR013665">
    <property type="entry name" value="Sfi1_dom"/>
</dbReference>
<dbReference type="Proteomes" id="UP000094565">
    <property type="component" value="Chromosome 3"/>
</dbReference>
<dbReference type="AlphaFoldDB" id="A0A1B2JEU6"/>
<dbReference type="Pfam" id="PF08457">
    <property type="entry name" value="Sfi1"/>
    <property type="match status" value="1"/>
</dbReference>
<dbReference type="OrthoDB" id="3991743at2759"/>
<feature type="compositionally biased region" description="Polar residues" evidence="1">
    <location>
        <begin position="974"/>
        <end position="989"/>
    </location>
</feature>
<protein>
    <submittedName>
        <fullName evidence="3">BA75_03799T0</fullName>
    </submittedName>
</protein>
<name>A0A1B2JEU6_PICPA</name>
<evidence type="ECO:0000256" key="1">
    <source>
        <dbReference type="SAM" id="MobiDB-lite"/>
    </source>
</evidence>
<evidence type="ECO:0000313" key="4">
    <source>
        <dbReference type="Proteomes" id="UP000094565"/>
    </source>
</evidence>
<reference evidence="3 4" key="1">
    <citation type="submission" date="2016-02" db="EMBL/GenBank/DDBJ databases">
        <title>Comparative genomic and transcriptomic foundation for Pichia pastoris.</title>
        <authorList>
            <person name="Love K.R."/>
            <person name="Shah K.A."/>
            <person name="Whittaker C.A."/>
            <person name="Wu J."/>
            <person name="Bartlett M.C."/>
            <person name="Ma D."/>
            <person name="Leeson R.L."/>
            <person name="Priest M."/>
            <person name="Young S.K."/>
            <person name="Love J.C."/>
        </authorList>
    </citation>
    <scope>NUCLEOTIDE SEQUENCE [LARGE SCALE GENOMIC DNA]</scope>
    <source>
        <strain evidence="3 4">ATCC 28485</strain>
    </source>
</reference>
<gene>
    <name evidence="3" type="ORF">ATY40_BA7503799</name>
</gene>
<feature type="region of interest" description="Disordered" evidence="1">
    <location>
        <begin position="968"/>
        <end position="1016"/>
    </location>
</feature>
<organism evidence="3 4">
    <name type="scientific">Komagataella pastoris</name>
    <name type="common">Yeast</name>
    <name type="synonym">Pichia pastoris</name>
    <dbReference type="NCBI Taxonomy" id="4922"/>
    <lineage>
        <taxon>Eukaryota</taxon>
        <taxon>Fungi</taxon>
        <taxon>Dikarya</taxon>
        <taxon>Ascomycota</taxon>
        <taxon>Saccharomycotina</taxon>
        <taxon>Pichiomycetes</taxon>
        <taxon>Pichiales</taxon>
        <taxon>Pichiaceae</taxon>
        <taxon>Komagataella</taxon>
    </lineage>
</organism>
<feature type="domain" description="Sfi1 spindle body" evidence="2">
    <location>
        <begin position="478"/>
        <end position="755"/>
    </location>
</feature>
<accession>A0A1B2JEU6</accession>
<keyword evidence="4" id="KW-1185">Reference proteome</keyword>
<sequence length="1059" mass="124402">MSLKYDIDQLINLLFQLCGDRDVTITHMSHIVRCFQKIFRLQDLLGEHIQAEILSISSSIYGESTFHIVRNDDNVLRLSLSNVIEEAKDPHLFLNGDLFSQQMDTLQQELKSVGSVVTTSSNEPAQDDIKSKVNLLIDTYANYSTVSLAPRLIKLVHRFLLYEHKYHQQIAAMVDNGETNDVLRPLYLQVNDDDFNYIYRNFLSSIIAQSDLSEGQLFELSTALIQTYLDMKHVIGIIDLKMLEYFNEQAVLLVKDLAPFSDTVSTFFESNPIFPTFTDSKNNEHIQELTEHFGISETFGLLKDVVSVYFTDEFLTPKFLNLRFFHDIFREYAEIVINEAGPQDIYRDEIFQKVEKYCRLRQIDNLKILCIELFEQPTEEFALAIFNVKARRKLLHKTLTHWFTVHENKQIDDELMVIWRNYSQKAYLKKWSNVLKIRQNQSTKAIEVHHSLTRFLYFRVWSNRYAIHQALNESSRLFIKRKHIKKWALKKSKVSGMESLIPKINLHTIAPIFDIWLLNSSLMMSQLTNANDKRLLKECLASWAEKSVKVRSLQQLGDKLQSRTLISKFFYPWITQMIHVNSQKLNENAKLFVYSRFFNLWKRISHLHSLAEKIELMQELNLRKYTFNKWAEACNDIRKANYFHGDKIVTRAFSQWKLSLVAKKFELETGRKLVARTFKVMHLEAKSRFINNEQHKLTMKGVFSRWKGQLNINQERADFSRFHYEAVTTRKVLLNWLLKKETVEMNRKAAIRFHRKIHFREGQTLKRQIFQFWLALSKHIISKAKMLDGMHDSLVNQKLYKRYVAIWVTKNNEKAELLTKAITLREKKLKTLGLDIWINSLSEIDRLELMCREKMDENFTRVSQELLRDWRMKGLKWNGEFQKAIQFEKRWNHNRLAILWLVWQDSYKVLQAKKSRRSSPDKLSNNITQEDAEISTSLEGTMSPLANRRKHLDTLARGIQRLDVFDVPQLAPGSPTTPTRRGNQTSFTTPGRVRRISSTPRISPTRTPSLNGSPEDLVPATERIRRTRVQTLKKRYAAARITEPLVSNNQRSMAIQPFL</sequence>
<evidence type="ECO:0000313" key="3">
    <source>
        <dbReference type="EMBL" id="ANZ76584.1"/>
    </source>
</evidence>
<feature type="compositionally biased region" description="Polar residues" evidence="1">
    <location>
        <begin position="996"/>
        <end position="1012"/>
    </location>
</feature>